<dbReference type="PANTHER" id="PTHR46910">
    <property type="entry name" value="TRANSCRIPTION FACTOR PDR1"/>
    <property type="match status" value="1"/>
</dbReference>
<evidence type="ECO:0000313" key="5">
    <source>
        <dbReference type="Proteomes" id="UP001187682"/>
    </source>
</evidence>
<accession>A0AAE8N1G5</accession>
<comment type="caution">
    <text evidence="4">The sequence shown here is derived from an EMBL/GenBank/DDBJ whole genome shotgun (WGS) entry which is preliminary data.</text>
</comment>
<dbReference type="GO" id="GO:0003677">
    <property type="term" value="F:DNA binding"/>
    <property type="evidence" value="ECO:0007669"/>
    <property type="project" value="InterPro"/>
</dbReference>
<protein>
    <recommendedName>
        <fullName evidence="3">Xylanolytic transcriptional activator regulatory domain-containing protein</fullName>
    </recommendedName>
</protein>
<dbReference type="GO" id="GO:0003700">
    <property type="term" value="F:DNA-binding transcription factor activity"/>
    <property type="evidence" value="ECO:0007669"/>
    <property type="project" value="InterPro"/>
</dbReference>
<evidence type="ECO:0000259" key="3">
    <source>
        <dbReference type="SMART" id="SM00906"/>
    </source>
</evidence>
<reference evidence="4" key="1">
    <citation type="submission" date="2018-03" db="EMBL/GenBank/DDBJ databases">
        <authorList>
            <person name="Guldener U."/>
        </authorList>
    </citation>
    <scope>NUCLEOTIDE SEQUENCE</scope>
</reference>
<dbReference type="GO" id="GO:0006351">
    <property type="term" value="P:DNA-templated transcription"/>
    <property type="evidence" value="ECO:0007669"/>
    <property type="project" value="InterPro"/>
</dbReference>
<evidence type="ECO:0000256" key="2">
    <source>
        <dbReference type="SAM" id="MobiDB-lite"/>
    </source>
</evidence>
<sequence length="582" mass="64274">MRGICDAIQTSAGRFTSPMQPGPSLKRRRDSQVSVNVTTKTYLTSFVHSLDMAKSVLEETGVLDPTATTHSDADESPVDEAIEADEAATTALDTARPVRDLGAESAAKYFASFRDLVYPVFPCVYMEAAKMTLDAIFERSPPSQQAQGSDEGVDLIDIEICKAVLAIGMVVKDGVHSSIGSDLEANLIWNMNSVFERDQAQVEDVVMGTLLAIYFSLRDQEIKGWRMIGFATRTAFELGMHRARFYRDCDDSPSQIRFLKNLFACVSDVDKRCSFMTNLPCSLPDQNVDEDTLDLDGQLPYLSVMLRANSILAEIFELINSVPIRRSSRNREGDERLQYLDFRVQSMEEQITQIELFPAHSGMQPPPALQAVISCIIGMRLTFMRMLTHFRCLSSSSAWAGNPQSAQILISMAKSLVDWYRKTVASAGSEGINRLWGPLTDRYLMGSTSCMFLAAAYDPAVYGPQCRYHFHTALDLLMASSHRRAASTTKPWCSLDDMRKISGKIQMAPLEESRPNGTPSGSDADGSMVCGIPPAAPDDASFMWFEPSADDYLAFLGISTSTQDSPEGPSQMPFPPIPMYVP</sequence>
<dbReference type="InterPro" id="IPR050987">
    <property type="entry name" value="AtrR-like"/>
</dbReference>
<evidence type="ECO:0000313" key="4">
    <source>
        <dbReference type="EMBL" id="SPO03693.1"/>
    </source>
</evidence>
<dbReference type="PANTHER" id="PTHR46910:SF13">
    <property type="entry name" value="SPECIFIC TRANSCRIPTION FACTOR, PUTATIVE (AFU_ORTHOLOGUE AFUA_4G06190)-RELATED"/>
    <property type="match status" value="1"/>
</dbReference>
<proteinExistence type="predicted"/>
<feature type="compositionally biased region" description="Pro residues" evidence="2">
    <location>
        <begin position="572"/>
        <end position="582"/>
    </location>
</feature>
<feature type="compositionally biased region" description="Polar residues" evidence="2">
    <location>
        <begin position="10"/>
        <end position="19"/>
    </location>
</feature>
<dbReference type="CDD" id="cd12148">
    <property type="entry name" value="fungal_TF_MHR"/>
    <property type="match status" value="1"/>
</dbReference>
<dbReference type="SMART" id="SM00906">
    <property type="entry name" value="Fungal_trans"/>
    <property type="match status" value="1"/>
</dbReference>
<dbReference type="EMBL" id="ONZQ02000008">
    <property type="protein sequence ID" value="SPO03693.1"/>
    <property type="molecule type" value="Genomic_DNA"/>
</dbReference>
<feature type="region of interest" description="Disordered" evidence="2">
    <location>
        <begin position="10"/>
        <end position="31"/>
    </location>
</feature>
<dbReference type="InterPro" id="IPR007219">
    <property type="entry name" value="XnlR_reg_dom"/>
</dbReference>
<feature type="domain" description="Xylanolytic transcriptional activator regulatory" evidence="3">
    <location>
        <begin position="224"/>
        <end position="298"/>
    </location>
</feature>
<evidence type="ECO:0000256" key="1">
    <source>
        <dbReference type="ARBA" id="ARBA00023242"/>
    </source>
</evidence>
<organism evidence="4 5">
    <name type="scientific">Cephalotrichum gorgonifer</name>
    <dbReference type="NCBI Taxonomy" id="2041049"/>
    <lineage>
        <taxon>Eukaryota</taxon>
        <taxon>Fungi</taxon>
        <taxon>Dikarya</taxon>
        <taxon>Ascomycota</taxon>
        <taxon>Pezizomycotina</taxon>
        <taxon>Sordariomycetes</taxon>
        <taxon>Hypocreomycetidae</taxon>
        <taxon>Microascales</taxon>
        <taxon>Microascaceae</taxon>
        <taxon>Cephalotrichum</taxon>
    </lineage>
</organism>
<dbReference type="AlphaFoldDB" id="A0AAE8N1G5"/>
<keyword evidence="5" id="KW-1185">Reference proteome</keyword>
<gene>
    <name evidence="4" type="ORF">DNG_06376</name>
</gene>
<dbReference type="Proteomes" id="UP001187682">
    <property type="component" value="Unassembled WGS sequence"/>
</dbReference>
<name>A0AAE8N1G5_9PEZI</name>
<feature type="region of interest" description="Disordered" evidence="2">
    <location>
        <begin position="561"/>
        <end position="582"/>
    </location>
</feature>
<dbReference type="GO" id="GO:0008270">
    <property type="term" value="F:zinc ion binding"/>
    <property type="evidence" value="ECO:0007669"/>
    <property type="project" value="InterPro"/>
</dbReference>
<keyword evidence="1" id="KW-0539">Nucleus</keyword>